<dbReference type="InterPro" id="IPR013783">
    <property type="entry name" value="Ig-like_fold"/>
</dbReference>
<reference evidence="7" key="1">
    <citation type="submission" date="2025-08" db="UniProtKB">
        <authorList>
            <consortium name="RefSeq"/>
        </authorList>
    </citation>
    <scope>IDENTIFICATION</scope>
</reference>
<accession>A0A9W2X9U3</accession>
<feature type="transmembrane region" description="Helical" evidence="4">
    <location>
        <begin position="381"/>
        <end position="403"/>
    </location>
</feature>
<name>A0A9W2X9U3_BETSP</name>
<dbReference type="InterPro" id="IPR003598">
    <property type="entry name" value="Ig_sub2"/>
</dbReference>
<proteinExistence type="predicted"/>
<dbReference type="RefSeq" id="XP_055358463.1">
    <property type="nucleotide sequence ID" value="XM_055502488.1"/>
</dbReference>
<dbReference type="SUPFAM" id="SSF48726">
    <property type="entry name" value="Immunoglobulin"/>
    <property type="match status" value="2"/>
</dbReference>
<evidence type="ECO:0000256" key="1">
    <source>
        <dbReference type="ARBA" id="ARBA00022729"/>
    </source>
</evidence>
<keyword evidence="2" id="KW-1015">Disulfide bond</keyword>
<dbReference type="OrthoDB" id="8443516at2759"/>
<dbReference type="InterPro" id="IPR003599">
    <property type="entry name" value="Ig_sub"/>
</dbReference>
<gene>
    <name evidence="7" type="primary">LOC129603027</name>
</gene>
<dbReference type="Gene3D" id="2.60.40.10">
    <property type="entry name" value="Immunoglobulins"/>
    <property type="match status" value="4"/>
</dbReference>
<evidence type="ECO:0000256" key="2">
    <source>
        <dbReference type="ARBA" id="ARBA00023157"/>
    </source>
</evidence>
<dbReference type="GO" id="GO:0006955">
    <property type="term" value="P:immune response"/>
    <property type="evidence" value="ECO:0007669"/>
    <property type="project" value="TreeGrafter"/>
</dbReference>
<evidence type="ECO:0000256" key="3">
    <source>
        <dbReference type="SAM" id="MobiDB-lite"/>
    </source>
</evidence>
<feature type="non-terminal residue" evidence="7">
    <location>
        <position position="1"/>
    </location>
</feature>
<evidence type="ECO:0000259" key="5">
    <source>
        <dbReference type="PROSITE" id="PS50835"/>
    </source>
</evidence>
<feature type="domain" description="Ig-like" evidence="5">
    <location>
        <begin position="14"/>
        <end position="89"/>
    </location>
</feature>
<dbReference type="AlphaFoldDB" id="A0A9W2X9U3"/>
<dbReference type="InterPro" id="IPR050488">
    <property type="entry name" value="Ig_Fc_receptor"/>
</dbReference>
<keyword evidence="1" id="KW-0732">Signal</keyword>
<feature type="domain" description="Ig-like" evidence="5">
    <location>
        <begin position="113"/>
        <end position="174"/>
    </location>
</feature>
<dbReference type="GO" id="GO:0007166">
    <property type="term" value="P:cell surface receptor signaling pathway"/>
    <property type="evidence" value="ECO:0007669"/>
    <property type="project" value="TreeGrafter"/>
</dbReference>
<feature type="domain" description="Ig-like" evidence="5">
    <location>
        <begin position="194"/>
        <end position="278"/>
    </location>
</feature>
<sequence>KTSETIKLTVSDKPRASLTSDNTVIAAGGSVTLSCSVDGSDGWKYDWFRSAALIRTNTESNSIRITDGGNYYCRGGRGNRVYYTENSVSVGVEKTVSNKAAVKRQHDWPEIFKGEEITLTCEIQAGGDTEWEYEWTRGNVRRTGDGRKLWVFTASGSSSGDYKCRGRQKTHSYSSTAWSDPLHLTVTDLTASEPKAELRSNETDIPVGGSVMLSCSVTSSSGWKYYWYRGDKSSEVLITQHGETSVSQEGLYWCRGGRGKPVYYTQYSDSVTVEKTVSNKAAVKRQHDWPEIFKGEEITLTCEIQAGGDTEWEYEWTRGNVRRTADGRNLWVFTASGSSSGDYKCRGRQKNNSYSFTAWSDPLRLIVTGFCPECPSFSASFGVGLVVGIAMIVFLQPLLLFVWRKMKAHRSVSTDKSSATQQTVNQLEPQLYSSLLHDDVCVYESVGGSGNNDGGTHDDTEEDHDYNNVDPNAATDS</sequence>
<evidence type="ECO:0000313" key="6">
    <source>
        <dbReference type="Proteomes" id="UP000515150"/>
    </source>
</evidence>
<keyword evidence="4" id="KW-0812">Transmembrane</keyword>
<dbReference type="GO" id="GO:0004888">
    <property type="term" value="F:transmembrane signaling receptor activity"/>
    <property type="evidence" value="ECO:0007669"/>
    <property type="project" value="TreeGrafter"/>
</dbReference>
<evidence type="ECO:0000256" key="4">
    <source>
        <dbReference type="SAM" id="Phobius"/>
    </source>
</evidence>
<evidence type="ECO:0000313" key="7">
    <source>
        <dbReference type="RefSeq" id="XP_055358463.1"/>
    </source>
</evidence>
<organism evidence="6 7">
    <name type="scientific">Betta splendens</name>
    <name type="common">Siamese fighting fish</name>
    <dbReference type="NCBI Taxonomy" id="158456"/>
    <lineage>
        <taxon>Eukaryota</taxon>
        <taxon>Metazoa</taxon>
        <taxon>Chordata</taxon>
        <taxon>Craniata</taxon>
        <taxon>Vertebrata</taxon>
        <taxon>Euteleostomi</taxon>
        <taxon>Actinopterygii</taxon>
        <taxon>Neopterygii</taxon>
        <taxon>Teleostei</taxon>
        <taxon>Neoteleostei</taxon>
        <taxon>Acanthomorphata</taxon>
        <taxon>Anabantaria</taxon>
        <taxon>Anabantiformes</taxon>
        <taxon>Anabantoidei</taxon>
        <taxon>Osphronemidae</taxon>
        <taxon>Betta</taxon>
    </lineage>
</organism>
<dbReference type="KEGG" id="bspl:129603027"/>
<feature type="domain" description="Ig-like" evidence="5">
    <location>
        <begin position="294"/>
        <end position="357"/>
    </location>
</feature>
<keyword evidence="4" id="KW-0472">Membrane</keyword>
<dbReference type="PANTHER" id="PTHR11481:SF64">
    <property type="entry name" value="FC RECEPTOR-LIKE PROTEIN 4"/>
    <property type="match status" value="1"/>
</dbReference>
<keyword evidence="4" id="KW-1133">Transmembrane helix</keyword>
<dbReference type="Proteomes" id="UP000515150">
    <property type="component" value="Chromosome 2"/>
</dbReference>
<protein>
    <submittedName>
        <fullName evidence="7">Titin-like</fullName>
    </submittedName>
</protein>
<dbReference type="PANTHER" id="PTHR11481">
    <property type="entry name" value="IMMUNOGLOBULIN FC RECEPTOR"/>
    <property type="match status" value="1"/>
</dbReference>
<dbReference type="GO" id="GO:0009897">
    <property type="term" value="C:external side of plasma membrane"/>
    <property type="evidence" value="ECO:0007669"/>
    <property type="project" value="TreeGrafter"/>
</dbReference>
<dbReference type="InterPro" id="IPR036179">
    <property type="entry name" value="Ig-like_dom_sf"/>
</dbReference>
<dbReference type="PROSITE" id="PS50835">
    <property type="entry name" value="IG_LIKE"/>
    <property type="match status" value="4"/>
</dbReference>
<keyword evidence="6" id="KW-1185">Reference proteome</keyword>
<dbReference type="SMART" id="SM00408">
    <property type="entry name" value="IGc2"/>
    <property type="match status" value="4"/>
</dbReference>
<feature type="region of interest" description="Disordered" evidence="3">
    <location>
        <begin position="447"/>
        <end position="477"/>
    </location>
</feature>
<dbReference type="SMART" id="SM00409">
    <property type="entry name" value="IG"/>
    <property type="match status" value="4"/>
</dbReference>
<dbReference type="Pfam" id="PF13895">
    <property type="entry name" value="Ig_2"/>
    <property type="match status" value="3"/>
</dbReference>
<dbReference type="GeneID" id="129603027"/>
<dbReference type="InterPro" id="IPR007110">
    <property type="entry name" value="Ig-like_dom"/>
</dbReference>